<gene>
    <name evidence="2" type="ORF">CISIN_1g025671mg</name>
</gene>
<accession>A0A067EPK1</accession>
<keyword evidence="3" id="KW-1185">Reference proteome</keyword>
<feature type="region of interest" description="Disordered" evidence="1">
    <location>
        <begin position="63"/>
        <end position="82"/>
    </location>
</feature>
<evidence type="ECO:0000256" key="1">
    <source>
        <dbReference type="SAM" id="MobiDB-lite"/>
    </source>
</evidence>
<organism evidence="2 3">
    <name type="scientific">Citrus sinensis</name>
    <name type="common">Sweet orange</name>
    <name type="synonym">Citrus aurantium var. sinensis</name>
    <dbReference type="NCBI Taxonomy" id="2711"/>
    <lineage>
        <taxon>Eukaryota</taxon>
        <taxon>Viridiplantae</taxon>
        <taxon>Streptophyta</taxon>
        <taxon>Embryophyta</taxon>
        <taxon>Tracheophyta</taxon>
        <taxon>Spermatophyta</taxon>
        <taxon>Magnoliopsida</taxon>
        <taxon>eudicotyledons</taxon>
        <taxon>Gunneridae</taxon>
        <taxon>Pentapetalae</taxon>
        <taxon>rosids</taxon>
        <taxon>malvids</taxon>
        <taxon>Sapindales</taxon>
        <taxon>Rutaceae</taxon>
        <taxon>Aurantioideae</taxon>
        <taxon>Citrus</taxon>
    </lineage>
</organism>
<evidence type="ECO:0000313" key="2">
    <source>
        <dbReference type="EMBL" id="KDO57043.1"/>
    </source>
</evidence>
<dbReference type="EMBL" id="KK784967">
    <property type="protein sequence ID" value="KDO57043.1"/>
    <property type="molecule type" value="Genomic_DNA"/>
</dbReference>
<name>A0A067EPK1_CITSI</name>
<dbReference type="AlphaFoldDB" id="A0A067EPK1"/>
<protein>
    <submittedName>
        <fullName evidence="2">Uncharacterized protein</fullName>
    </submittedName>
</protein>
<reference evidence="2 3" key="1">
    <citation type="submission" date="2014-04" db="EMBL/GenBank/DDBJ databases">
        <authorList>
            <consortium name="International Citrus Genome Consortium"/>
            <person name="Gmitter F."/>
            <person name="Chen C."/>
            <person name="Farmerie W."/>
            <person name="Harkins T."/>
            <person name="Desany B."/>
            <person name="Mohiuddin M."/>
            <person name="Kodira C."/>
            <person name="Borodovsky M."/>
            <person name="Lomsadze A."/>
            <person name="Burns P."/>
            <person name="Jenkins J."/>
            <person name="Prochnik S."/>
            <person name="Shu S."/>
            <person name="Chapman J."/>
            <person name="Pitluck S."/>
            <person name="Schmutz J."/>
            <person name="Rokhsar D."/>
        </authorList>
    </citation>
    <scope>NUCLEOTIDE SEQUENCE</scope>
</reference>
<evidence type="ECO:0000313" key="3">
    <source>
        <dbReference type="Proteomes" id="UP000027120"/>
    </source>
</evidence>
<sequence>MSTSIDLLSFSPPPSSMLSRTQFSFTHKPTFLLSSKKESFFTLRASAADNGAGVSAPAVTVEEPKVREASEGPTESNGAVEAPEVKAVNKFEDPKWVNGTWDLKQFQKNGQTDWDAVIDAEARRRKWLENSPESSSNDDPVIFDTSIVPWWAWIKRFHLPEAELLNGAALQ</sequence>
<proteinExistence type="predicted"/>
<dbReference type="Proteomes" id="UP000027120">
    <property type="component" value="Unassembled WGS sequence"/>
</dbReference>